<proteinExistence type="predicted"/>
<organism evidence="1 2">
    <name type="scientific">Pristionchus pacificus</name>
    <name type="common">Parasitic nematode worm</name>
    <dbReference type="NCBI Taxonomy" id="54126"/>
    <lineage>
        <taxon>Eukaryota</taxon>
        <taxon>Metazoa</taxon>
        <taxon>Ecdysozoa</taxon>
        <taxon>Nematoda</taxon>
        <taxon>Chromadorea</taxon>
        <taxon>Rhabditida</taxon>
        <taxon>Rhabditina</taxon>
        <taxon>Diplogasteromorpha</taxon>
        <taxon>Diplogasteroidea</taxon>
        <taxon>Neodiplogasteridae</taxon>
        <taxon>Pristionchus</taxon>
    </lineage>
</organism>
<keyword evidence="2" id="KW-1185">Reference proteome</keyword>
<evidence type="ECO:0000313" key="2">
    <source>
        <dbReference type="Proteomes" id="UP000005239"/>
    </source>
</evidence>
<dbReference type="EnsemblMetazoa" id="PPA34037.1">
    <property type="protein sequence ID" value="PPA34037.1"/>
    <property type="gene ID" value="WBGene00272406"/>
</dbReference>
<evidence type="ECO:0000313" key="1">
    <source>
        <dbReference type="EnsemblMetazoa" id="PPA34037.1"/>
    </source>
</evidence>
<reference evidence="1" key="2">
    <citation type="submission" date="2022-06" db="UniProtKB">
        <authorList>
            <consortium name="EnsemblMetazoa"/>
        </authorList>
    </citation>
    <scope>IDENTIFICATION</scope>
    <source>
        <strain evidence="1">PS312</strain>
    </source>
</reference>
<dbReference type="InterPro" id="IPR027417">
    <property type="entry name" value="P-loop_NTPase"/>
</dbReference>
<name>A0A2A6CEC0_PRIPA</name>
<dbReference type="SUPFAM" id="SSF52540">
    <property type="entry name" value="P-loop containing nucleoside triphosphate hydrolases"/>
    <property type="match status" value="1"/>
</dbReference>
<sequence length="218" mass="24826">MAECGRFKLHVPFTMLVCGGTGTGKTEWLCKLIDNANGLFDKPLKKVIWCYGISTRRHAQLALDNRFILNEGLPDTTLIDEVVAMEGDGCLLVLDDLAAELKKAPELFANLYSRISHHRCISVVSILQNLFSVPRTARLNSSYLCILKTTSDMNFLFSLGRQLFEKEQYKSFIEAYKDATKNPFGYLFLDLHTRSDDNCRLLTDIFSRNLTVYVPKKR</sequence>
<protein>
    <submittedName>
        <fullName evidence="1">Uncharacterized protein</fullName>
    </submittedName>
</protein>
<accession>A0A2A6CEC0</accession>
<dbReference type="Proteomes" id="UP000005239">
    <property type="component" value="Unassembled WGS sequence"/>
</dbReference>
<reference evidence="2" key="1">
    <citation type="journal article" date="2008" name="Nat. Genet.">
        <title>The Pristionchus pacificus genome provides a unique perspective on nematode lifestyle and parasitism.</title>
        <authorList>
            <person name="Dieterich C."/>
            <person name="Clifton S.W."/>
            <person name="Schuster L.N."/>
            <person name="Chinwalla A."/>
            <person name="Delehaunty K."/>
            <person name="Dinkelacker I."/>
            <person name="Fulton L."/>
            <person name="Fulton R."/>
            <person name="Godfrey J."/>
            <person name="Minx P."/>
            <person name="Mitreva M."/>
            <person name="Roeseler W."/>
            <person name="Tian H."/>
            <person name="Witte H."/>
            <person name="Yang S.P."/>
            <person name="Wilson R.K."/>
            <person name="Sommer R.J."/>
        </authorList>
    </citation>
    <scope>NUCLEOTIDE SEQUENCE [LARGE SCALE GENOMIC DNA]</scope>
    <source>
        <strain evidence="2">PS312</strain>
    </source>
</reference>
<dbReference type="AlphaFoldDB" id="A0A2A6CEC0"/>
<accession>A0A8R1YPK6</accession>
<dbReference type="OrthoDB" id="5798615at2759"/>
<gene>
    <name evidence="1" type="primary">WBGene00272406</name>
</gene>